<reference evidence="3" key="1">
    <citation type="journal article" date="2018" name="Genome Announc.">
        <title>Draft Genome Sequence of the Nitrogen-Fixing and Hormogonia-Inducing Cyanobacterium Nostoc cycadae Strain WK-1, Isolated from the Coralloid Roots of Cycas revoluta.</title>
        <authorList>
            <person name="Kanesaki Y."/>
            <person name="Hirose M."/>
            <person name="Hirose Y."/>
            <person name="Fujisawa T."/>
            <person name="Nakamura Y."/>
            <person name="Watanabe S."/>
            <person name="Matsunaga S."/>
            <person name="Uchida H."/>
            <person name="Murakami A."/>
        </authorList>
    </citation>
    <scope>NUCLEOTIDE SEQUENCE [LARGE SCALE GENOMIC DNA]</scope>
    <source>
        <strain evidence="3">WK-1</strain>
    </source>
</reference>
<dbReference type="Proteomes" id="UP000236527">
    <property type="component" value="Unassembled WGS sequence"/>
</dbReference>
<feature type="compositionally biased region" description="Polar residues" evidence="1">
    <location>
        <begin position="65"/>
        <end position="74"/>
    </location>
</feature>
<sequence length="128" mass="13945">MASSVVKISVCALSFAVIGTLGQQPLWAFSNTSIAENVEEMNFQSEATEDGKNIDSTHHYYTPSLIPQQPSTTSAAPLSTYIQPYSNSWTNLKSASPRPRKVPESSAVLGLMAISGWFGIQHKRKKAQ</sequence>
<protein>
    <submittedName>
        <fullName evidence="2">Exosortase</fullName>
    </submittedName>
</protein>
<dbReference type="EMBL" id="BDGE01000037">
    <property type="protein sequence ID" value="GBE92490.1"/>
    <property type="molecule type" value="Genomic_DNA"/>
</dbReference>
<feature type="compositionally biased region" description="Basic and acidic residues" evidence="1">
    <location>
        <begin position="49"/>
        <end position="58"/>
    </location>
</feature>
<feature type="region of interest" description="Disordered" evidence="1">
    <location>
        <begin position="45"/>
        <end position="74"/>
    </location>
</feature>
<evidence type="ECO:0000313" key="2">
    <source>
        <dbReference type="EMBL" id="GBE92490.1"/>
    </source>
</evidence>
<organism evidence="2 3">
    <name type="scientific">Nostoc cycadae WK-1</name>
    <dbReference type="NCBI Taxonomy" id="1861711"/>
    <lineage>
        <taxon>Bacteria</taxon>
        <taxon>Bacillati</taxon>
        <taxon>Cyanobacteriota</taxon>
        <taxon>Cyanophyceae</taxon>
        <taxon>Nostocales</taxon>
        <taxon>Nostocaceae</taxon>
        <taxon>Nostoc</taxon>
    </lineage>
</organism>
<keyword evidence="3" id="KW-1185">Reference proteome</keyword>
<dbReference type="AlphaFoldDB" id="A0A2H6LGY9"/>
<comment type="caution">
    <text evidence="2">The sequence shown here is derived from an EMBL/GenBank/DDBJ whole genome shotgun (WGS) entry which is preliminary data.</text>
</comment>
<proteinExistence type="predicted"/>
<gene>
    <name evidence="2" type="ORF">NCWK1_2246</name>
</gene>
<name>A0A2H6LGY9_9NOSO</name>
<accession>A0A2H6LGY9</accession>
<evidence type="ECO:0000256" key="1">
    <source>
        <dbReference type="SAM" id="MobiDB-lite"/>
    </source>
</evidence>
<evidence type="ECO:0000313" key="3">
    <source>
        <dbReference type="Proteomes" id="UP000236527"/>
    </source>
</evidence>